<dbReference type="Gene3D" id="2.60.40.1880">
    <property type="entry name" value="Invasion associated locus B (IalB) protein"/>
    <property type="match status" value="1"/>
</dbReference>
<keyword evidence="3" id="KW-1185">Reference proteome</keyword>
<dbReference type="Proteomes" id="UP001279642">
    <property type="component" value="Unassembled WGS sequence"/>
</dbReference>
<gene>
    <name evidence="2" type="ORF">SMD27_04765</name>
</gene>
<name>A0ABU5E7I8_9PROT</name>
<evidence type="ECO:0000313" key="3">
    <source>
        <dbReference type="Proteomes" id="UP001279642"/>
    </source>
</evidence>
<dbReference type="RefSeq" id="WP_320507174.1">
    <property type="nucleotide sequence ID" value="NZ_JAXCLW010000001.1"/>
</dbReference>
<feature type="signal peptide" evidence="1">
    <location>
        <begin position="1"/>
        <end position="22"/>
    </location>
</feature>
<comment type="caution">
    <text evidence="2">The sequence shown here is derived from an EMBL/GenBank/DDBJ whole genome shotgun (WGS) entry which is preliminary data.</text>
</comment>
<reference evidence="2 3" key="1">
    <citation type="journal article" date="2016" name="Antonie Van Leeuwenhoek">
        <title>Dongia soli sp. nov., isolated from soil from Dokdo, Korea.</title>
        <authorList>
            <person name="Kim D.U."/>
            <person name="Lee H."/>
            <person name="Kim H."/>
            <person name="Kim S.G."/>
            <person name="Ka J.O."/>
        </authorList>
    </citation>
    <scope>NUCLEOTIDE SEQUENCE [LARGE SCALE GENOMIC DNA]</scope>
    <source>
        <strain evidence="2 3">D78</strain>
    </source>
</reference>
<accession>A0ABU5E7I8</accession>
<sequence length="177" mass="18307">MRKKVFALAGLAGLWFIGAALPAPARAAAAEPKLLGIYGDWLAKSVAENGTTLCYMSSVPSSVSAGVDGRSATGAMITHAAGGGARDQVSIALGFSPRKGTGVSLRIGKRSYTLQKIQGDRAWASSNSLDRQIVAAMKKADWMTVQATSAGGTKAQDKYSLSGFAKAYSKISRACGM</sequence>
<dbReference type="InterPro" id="IPR010642">
    <property type="entry name" value="Invasion_prot_B"/>
</dbReference>
<keyword evidence="1" id="KW-0732">Signal</keyword>
<evidence type="ECO:0000256" key="1">
    <source>
        <dbReference type="SAM" id="SignalP"/>
    </source>
</evidence>
<evidence type="ECO:0000313" key="2">
    <source>
        <dbReference type="EMBL" id="MDY0882143.1"/>
    </source>
</evidence>
<dbReference type="Pfam" id="PF06776">
    <property type="entry name" value="IalB"/>
    <property type="match status" value="1"/>
</dbReference>
<feature type="chain" id="PRO_5046158476" evidence="1">
    <location>
        <begin position="23"/>
        <end position="177"/>
    </location>
</feature>
<dbReference type="InterPro" id="IPR038696">
    <property type="entry name" value="IalB_sf"/>
</dbReference>
<dbReference type="EMBL" id="JAXCLW010000001">
    <property type="protein sequence ID" value="MDY0882143.1"/>
    <property type="molecule type" value="Genomic_DNA"/>
</dbReference>
<protein>
    <submittedName>
        <fullName evidence="2">Invasion associated locus B family protein</fullName>
    </submittedName>
</protein>
<proteinExistence type="predicted"/>
<organism evidence="2 3">
    <name type="scientific">Dongia soli</name>
    <dbReference type="NCBI Taxonomy" id="600628"/>
    <lineage>
        <taxon>Bacteria</taxon>
        <taxon>Pseudomonadati</taxon>
        <taxon>Pseudomonadota</taxon>
        <taxon>Alphaproteobacteria</taxon>
        <taxon>Rhodospirillales</taxon>
        <taxon>Dongiaceae</taxon>
        <taxon>Dongia</taxon>
    </lineage>
</organism>